<dbReference type="eggNOG" id="KOG0594">
    <property type="taxonomic scope" value="Eukaryota"/>
</dbReference>
<keyword evidence="8" id="KW-1185">Reference proteome</keyword>
<organism evidence="7 8">
    <name type="scientific">Allomyces macrogynus (strain ATCC 38327)</name>
    <name type="common">Allomyces javanicus var. macrogynus</name>
    <dbReference type="NCBI Taxonomy" id="578462"/>
    <lineage>
        <taxon>Eukaryota</taxon>
        <taxon>Fungi</taxon>
        <taxon>Fungi incertae sedis</taxon>
        <taxon>Blastocladiomycota</taxon>
        <taxon>Blastocladiomycetes</taxon>
        <taxon>Blastocladiales</taxon>
        <taxon>Blastocladiaceae</taxon>
        <taxon>Allomyces</taxon>
    </lineage>
</organism>
<evidence type="ECO:0000256" key="4">
    <source>
        <dbReference type="ARBA" id="ARBA00022777"/>
    </source>
</evidence>
<evidence type="ECO:0000259" key="6">
    <source>
        <dbReference type="PROSITE" id="PS50011"/>
    </source>
</evidence>
<dbReference type="InterPro" id="IPR050108">
    <property type="entry name" value="CDK"/>
</dbReference>
<keyword evidence="5" id="KW-0067">ATP-binding</keyword>
<dbReference type="InterPro" id="IPR000719">
    <property type="entry name" value="Prot_kinase_dom"/>
</dbReference>
<gene>
    <name evidence="7" type="ORF">AMAG_18558</name>
</gene>
<name>A0A0L0SDD4_ALLM3</name>
<dbReference type="Gene3D" id="1.10.510.10">
    <property type="entry name" value="Transferase(Phosphotransferase) domain 1"/>
    <property type="match status" value="1"/>
</dbReference>
<dbReference type="GO" id="GO:0004693">
    <property type="term" value="F:cyclin-dependent protein serine/threonine kinase activity"/>
    <property type="evidence" value="ECO:0007669"/>
    <property type="project" value="TreeGrafter"/>
</dbReference>
<dbReference type="SUPFAM" id="SSF56112">
    <property type="entry name" value="Protein kinase-like (PK-like)"/>
    <property type="match status" value="1"/>
</dbReference>
<evidence type="ECO:0000256" key="2">
    <source>
        <dbReference type="ARBA" id="ARBA00022679"/>
    </source>
</evidence>
<sequence>MAEMYTGRPLFPGKTNEDQLLRIFRLLGTPTEVTWPGFSSFPEHKPHFPYYPAQPLSAVLPMIEPYGLDLLQRFLQYQPQLRVSAKDALTHTYFHDVHQLYQQAAAQAQAQVQAQAQAQAAQAQAQAHAQAAAYQQQQQQQQQQQ</sequence>
<evidence type="ECO:0000256" key="1">
    <source>
        <dbReference type="ARBA" id="ARBA00022527"/>
    </source>
</evidence>
<keyword evidence="2" id="KW-0808">Transferase</keyword>
<keyword evidence="3" id="KW-0547">Nucleotide-binding</keyword>
<dbReference type="InterPro" id="IPR011009">
    <property type="entry name" value="Kinase-like_dom_sf"/>
</dbReference>
<feature type="domain" description="Protein kinase" evidence="6">
    <location>
        <begin position="1"/>
        <end position="94"/>
    </location>
</feature>
<proteinExistence type="predicted"/>
<dbReference type="PANTHER" id="PTHR24056:SF46">
    <property type="entry name" value="CYCLIN-DEPENDENT KINASE 5"/>
    <property type="match status" value="1"/>
</dbReference>
<keyword evidence="1" id="KW-0723">Serine/threonine-protein kinase</keyword>
<dbReference type="EMBL" id="GG745336">
    <property type="protein sequence ID" value="KNE60548.1"/>
    <property type="molecule type" value="Genomic_DNA"/>
</dbReference>
<evidence type="ECO:0000256" key="5">
    <source>
        <dbReference type="ARBA" id="ARBA00022840"/>
    </source>
</evidence>
<reference evidence="8" key="2">
    <citation type="submission" date="2009-11" db="EMBL/GenBank/DDBJ databases">
        <title>The Genome Sequence of Allomyces macrogynus strain ATCC 38327.</title>
        <authorList>
            <consortium name="The Broad Institute Genome Sequencing Platform"/>
            <person name="Russ C."/>
            <person name="Cuomo C."/>
            <person name="Shea T."/>
            <person name="Young S.K."/>
            <person name="Zeng Q."/>
            <person name="Koehrsen M."/>
            <person name="Haas B."/>
            <person name="Borodovsky M."/>
            <person name="Guigo R."/>
            <person name="Alvarado L."/>
            <person name="Berlin A."/>
            <person name="Borenstein D."/>
            <person name="Chen Z."/>
            <person name="Engels R."/>
            <person name="Freedman E."/>
            <person name="Gellesch M."/>
            <person name="Goldberg J."/>
            <person name="Griggs A."/>
            <person name="Gujja S."/>
            <person name="Heiman D."/>
            <person name="Hepburn T."/>
            <person name="Howarth C."/>
            <person name="Jen D."/>
            <person name="Larson L."/>
            <person name="Lewis B."/>
            <person name="Mehta T."/>
            <person name="Park D."/>
            <person name="Pearson M."/>
            <person name="Roberts A."/>
            <person name="Saif S."/>
            <person name="Shenoy N."/>
            <person name="Sisk P."/>
            <person name="Stolte C."/>
            <person name="Sykes S."/>
            <person name="Walk T."/>
            <person name="White J."/>
            <person name="Yandava C."/>
            <person name="Burger G."/>
            <person name="Gray M.W."/>
            <person name="Holland P.W.H."/>
            <person name="King N."/>
            <person name="Lang F.B.F."/>
            <person name="Roger A.J."/>
            <person name="Ruiz-Trillo I."/>
            <person name="Lander E."/>
            <person name="Nusbaum C."/>
        </authorList>
    </citation>
    <scope>NUCLEOTIDE SEQUENCE [LARGE SCALE GENOMIC DNA]</scope>
    <source>
        <strain evidence="8">ATCC 38327</strain>
    </source>
</reference>
<dbReference type="AlphaFoldDB" id="A0A0L0SDD4"/>
<dbReference type="OrthoDB" id="1732493at2759"/>
<evidence type="ECO:0000256" key="3">
    <source>
        <dbReference type="ARBA" id="ARBA00022741"/>
    </source>
</evidence>
<dbReference type="PANTHER" id="PTHR24056">
    <property type="entry name" value="CELL DIVISION PROTEIN KINASE"/>
    <property type="match status" value="1"/>
</dbReference>
<dbReference type="GO" id="GO:0005737">
    <property type="term" value="C:cytoplasm"/>
    <property type="evidence" value="ECO:0007669"/>
    <property type="project" value="TreeGrafter"/>
</dbReference>
<protein>
    <recommendedName>
        <fullName evidence="6">Protein kinase domain-containing protein</fullName>
    </recommendedName>
</protein>
<evidence type="ECO:0000313" key="7">
    <source>
        <dbReference type="EMBL" id="KNE60548.1"/>
    </source>
</evidence>
<evidence type="ECO:0000313" key="8">
    <source>
        <dbReference type="Proteomes" id="UP000054350"/>
    </source>
</evidence>
<reference evidence="7 8" key="1">
    <citation type="submission" date="2009-11" db="EMBL/GenBank/DDBJ databases">
        <title>Annotation of Allomyces macrogynus ATCC 38327.</title>
        <authorList>
            <consortium name="The Broad Institute Genome Sequencing Platform"/>
            <person name="Russ C."/>
            <person name="Cuomo C."/>
            <person name="Burger G."/>
            <person name="Gray M.W."/>
            <person name="Holland P.W.H."/>
            <person name="King N."/>
            <person name="Lang F.B.F."/>
            <person name="Roger A.J."/>
            <person name="Ruiz-Trillo I."/>
            <person name="Young S.K."/>
            <person name="Zeng Q."/>
            <person name="Gargeya S."/>
            <person name="Fitzgerald M."/>
            <person name="Haas B."/>
            <person name="Abouelleil A."/>
            <person name="Alvarado L."/>
            <person name="Arachchi H.M."/>
            <person name="Berlin A."/>
            <person name="Chapman S.B."/>
            <person name="Gearin G."/>
            <person name="Goldberg J."/>
            <person name="Griggs A."/>
            <person name="Gujja S."/>
            <person name="Hansen M."/>
            <person name="Heiman D."/>
            <person name="Howarth C."/>
            <person name="Larimer J."/>
            <person name="Lui A."/>
            <person name="MacDonald P.J.P."/>
            <person name="McCowen C."/>
            <person name="Montmayeur A."/>
            <person name="Murphy C."/>
            <person name="Neiman D."/>
            <person name="Pearson M."/>
            <person name="Priest M."/>
            <person name="Roberts A."/>
            <person name="Saif S."/>
            <person name="Shea T."/>
            <person name="Sisk P."/>
            <person name="Stolte C."/>
            <person name="Sykes S."/>
            <person name="Wortman J."/>
            <person name="Nusbaum C."/>
            <person name="Birren B."/>
        </authorList>
    </citation>
    <scope>NUCLEOTIDE SEQUENCE [LARGE SCALE GENOMIC DNA]</scope>
    <source>
        <strain evidence="7 8">ATCC 38327</strain>
    </source>
</reference>
<dbReference type="VEuPathDB" id="FungiDB:AMAG_18558"/>
<dbReference type="PROSITE" id="PS50011">
    <property type="entry name" value="PROTEIN_KINASE_DOM"/>
    <property type="match status" value="1"/>
</dbReference>
<dbReference type="GO" id="GO:0005634">
    <property type="term" value="C:nucleus"/>
    <property type="evidence" value="ECO:0007669"/>
    <property type="project" value="TreeGrafter"/>
</dbReference>
<keyword evidence="4" id="KW-0418">Kinase</keyword>
<dbReference type="STRING" id="578462.A0A0L0SDD4"/>
<dbReference type="Proteomes" id="UP000054350">
    <property type="component" value="Unassembled WGS sequence"/>
</dbReference>
<dbReference type="GO" id="GO:0005524">
    <property type="term" value="F:ATP binding"/>
    <property type="evidence" value="ECO:0007669"/>
    <property type="project" value="UniProtKB-KW"/>
</dbReference>
<accession>A0A0L0SDD4</accession>